<dbReference type="KEGG" id="hse:Hsero_1332"/>
<reference evidence="3 4" key="1">
    <citation type="submission" date="2010-04" db="EMBL/GenBank/DDBJ databases">
        <title>The genome of Herbaspirillum seropedicae SmR1, an endophytic, nitrogen-fixing, plant-growth promoting beta-Proteobacteria.</title>
        <authorList>
            <person name="Pedrosa F.O."/>
            <person name="Monteiro R.A."/>
            <person name="Wassem R."/>
            <person name="Cruz L.M."/>
            <person name="Ayub R.A."/>
            <person name="Colauto N.B."/>
            <person name="Fernandez M.A."/>
            <person name="Fungaro M.H.P."/>
            <person name="Grisard E.C."/>
            <person name="Hungria M."/>
            <person name="Madeira H.M.F."/>
            <person name="Nodari R.O."/>
            <person name="Osaku C.A."/>
            <person name="Petzl-Erler M.L."/>
            <person name="Terenzi H."/>
            <person name="Vieira L.G.E."/>
            <person name="Almeida M.I.M."/>
            <person name="Alves L.R."/>
            <person name="Arantes O.M.N."/>
            <person name="Balsanelli E."/>
            <person name="Barcellos F.G."/>
            <person name="Baura V.A."/>
            <person name="Binde D.R."/>
            <person name="Campo R.J."/>
            <person name="Chubatsu L.S."/>
            <person name="Chueire L.M.O."/>
            <person name="Ciferri R.R."/>
            <person name="Correa L.C."/>
            <person name="da Conceicao Silva J.L."/>
            <person name="Dabul A.N.G."/>
            <person name="Dambros B.P."/>
            <person name="Faoro H."/>
            <person name="Favetti A."/>
            <person name="Friedermann G."/>
            <person name="Furlaneto M.C."/>
            <person name="Gasques L.S."/>
            <person name="Gimenes C.C.T."/>
            <person name="Gioppo N.M.R."/>
            <person name="Glienke-Blanco C."/>
            <person name="Godoy L.P."/>
            <person name="Guerra M.P."/>
            <person name="Karp S."/>
            <person name="Kava-Cordeiro V."/>
            <person name="Margarido V.P."/>
            <person name="Mathioni S.M."/>
            <person name="Menck-Soares M.A."/>
            <person name="Murace N.K."/>
            <person name="Nicolas M.F."/>
            <person name="Oliveira C.E.C."/>
            <person name="Pagnan N.A.B."/>
            <person name="Pamphile J.A."/>
            <person name="Patussi E.V."/>
            <person name="Pereira L.F.P."/>
            <person name="Pereira-Ferrari L."/>
            <person name="Pinto F.G.S."/>
            <person name="Precoma C."/>
            <person name="Prioli A.J."/>
            <person name="Prioli S.M.A.P."/>
            <person name="Raittz R.T."/>
            <person name="Ramos H.J.O."/>
            <person name="Ribeiro E.M.S.F."/>
            <person name="Rigo L.U."/>
            <person name="Rocha C.L.M.S.C."/>
            <person name="Rocha S.N."/>
            <person name="Santos K."/>
            <person name="Satori D."/>
            <person name="Silva A.G."/>
            <person name="Simao R.C.G."/>
            <person name="Soares M.A.M."/>
            <person name="Souza E.M."/>
            <person name="Steffens M.B.R."/>
            <person name="Steindel M."/>
            <person name="Tadra-Sfeir M.Z."/>
            <person name="Takahashi E.K."/>
            <person name="Torres R.A."/>
            <person name="Valle J.S."/>
            <person name="Vernal J.I."/>
            <person name="Vilas-Boas L.A."/>
            <person name="Watanabe M.A.E."/>
            <person name="Weiss V.A."/>
            <person name="Yates M.A."/>
            <person name="Souza E.M."/>
        </authorList>
    </citation>
    <scope>NUCLEOTIDE SEQUENCE [LARGE SCALE GENOMIC DNA]</scope>
    <source>
        <strain evidence="3 4">SmR1</strain>
    </source>
</reference>
<evidence type="ECO:0000259" key="2">
    <source>
        <dbReference type="Pfam" id="PF13478"/>
    </source>
</evidence>
<dbReference type="PANTHER" id="PTHR30388">
    <property type="entry name" value="ALDEHYDE OXIDOREDUCTASE MOLYBDENUM COFACTOR ASSEMBLY PROTEIN"/>
    <property type="match status" value="1"/>
</dbReference>
<dbReference type="EMBL" id="CP002039">
    <property type="protein sequence ID" value="ADJ62848.1"/>
    <property type="molecule type" value="Genomic_DNA"/>
</dbReference>
<dbReference type="GeneID" id="29393811"/>
<dbReference type="Proteomes" id="UP000000329">
    <property type="component" value="Chromosome"/>
</dbReference>
<dbReference type="Gene3D" id="3.40.50.720">
    <property type="entry name" value="NAD(P)-binding Rossmann-like Domain"/>
    <property type="match status" value="1"/>
</dbReference>
<feature type="domain" description="XdhC- CoxI" evidence="1">
    <location>
        <begin position="15"/>
        <end position="68"/>
    </location>
</feature>
<organism evidence="3 4">
    <name type="scientific">Herbaspirillum seropedicae (strain SmR1)</name>
    <dbReference type="NCBI Taxonomy" id="757424"/>
    <lineage>
        <taxon>Bacteria</taxon>
        <taxon>Pseudomonadati</taxon>
        <taxon>Pseudomonadota</taxon>
        <taxon>Betaproteobacteria</taxon>
        <taxon>Burkholderiales</taxon>
        <taxon>Oxalobacteraceae</taxon>
        <taxon>Herbaspirillum</taxon>
    </lineage>
</organism>
<evidence type="ECO:0000259" key="1">
    <source>
        <dbReference type="Pfam" id="PF02625"/>
    </source>
</evidence>
<dbReference type="PANTHER" id="PTHR30388:SF4">
    <property type="entry name" value="MOLYBDENUM COFACTOR INSERTION CHAPERONE PAOD"/>
    <property type="match status" value="1"/>
</dbReference>
<sequence length="345" mass="36841">MDSIDLDVLKRSQQWLEAGRGVLLATVVRTWGSAPRPVGAMLALRDDGALVGSVSGGCIEDDLIASVQRDGIVPQRPGRLVYGVDADQAHRFGLPCGGTLELVTEPLSAQSRIGELLSMLAEGRLVHRRLCLRSGEVRLESAPAGSSLQVDAHALVTVHGPRYRLLVIGAGELSRILCAMALALDFQVTVCDPRSEYLDQWDLAGVELVRSMPDDTVDAMQPDACSAVLALTHDPKLDDLALMQALKTPAFYVGALGSRANNHARRERLRLFDLTAAQLQALRGPVGIFIGSKTPAEIAISVMAEIVAVRNGVLLPRVWGVEEAKSLRGAPAAESSGSACRLRHG</sequence>
<keyword evidence="4" id="KW-1185">Reference proteome</keyword>
<dbReference type="InterPro" id="IPR003777">
    <property type="entry name" value="XdhC_CoxI"/>
</dbReference>
<evidence type="ECO:0000313" key="3">
    <source>
        <dbReference type="EMBL" id="ADJ62848.1"/>
    </source>
</evidence>
<dbReference type="SUPFAM" id="SSF51735">
    <property type="entry name" value="NAD(P)-binding Rossmann-fold domains"/>
    <property type="match status" value="1"/>
</dbReference>
<dbReference type="RefSeq" id="WP_013233353.1">
    <property type="nucleotide sequence ID" value="NC_014323.1"/>
</dbReference>
<dbReference type="InterPro" id="IPR027051">
    <property type="entry name" value="XdhC_Rossmann_dom"/>
</dbReference>
<name>D8IP28_HERSS</name>
<dbReference type="InterPro" id="IPR052698">
    <property type="entry name" value="MoCofactor_Util/Proc"/>
</dbReference>
<accession>D8IP28</accession>
<protein>
    <submittedName>
        <fullName evidence="3">Xanthine/CO dehydrogenase maturation factor, XdhC/CoxF family protein</fullName>
    </submittedName>
</protein>
<feature type="domain" description="XdhC Rossmann" evidence="2">
    <location>
        <begin position="165"/>
        <end position="306"/>
    </location>
</feature>
<proteinExistence type="predicted"/>
<dbReference type="eggNOG" id="COG1975">
    <property type="taxonomic scope" value="Bacteria"/>
</dbReference>
<evidence type="ECO:0000313" key="4">
    <source>
        <dbReference type="Proteomes" id="UP000000329"/>
    </source>
</evidence>
<dbReference type="OrthoDB" id="9815497at2"/>
<dbReference type="Pfam" id="PF02625">
    <property type="entry name" value="XdhC_CoxI"/>
    <property type="match status" value="1"/>
</dbReference>
<dbReference type="STRING" id="757424.Hsero_1332"/>
<dbReference type="InterPro" id="IPR036291">
    <property type="entry name" value="NAD(P)-bd_dom_sf"/>
</dbReference>
<dbReference type="AlphaFoldDB" id="D8IP28"/>
<gene>
    <name evidence="3" type="primary">xdhC</name>
    <name evidence="3" type="ordered locus">Hsero_1332</name>
</gene>
<dbReference type="Pfam" id="PF13478">
    <property type="entry name" value="XdhC_C"/>
    <property type="match status" value="1"/>
</dbReference>
<dbReference type="HOGENOM" id="CLU_041115_2_0_4"/>